<dbReference type="Proteomes" id="UP000276029">
    <property type="component" value="Unassembled WGS sequence"/>
</dbReference>
<name>A0AAD1D846_SPHMI</name>
<evidence type="ECO:0000256" key="3">
    <source>
        <dbReference type="ARBA" id="ARBA00022679"/>
    </source>
</evidence>
<evidence type="ECO:0000313" key="11">
    <source>
        <dbReference type="EMBL" id="BBE35117.1"/>
    </source>
</evidence>
<sequence>MKMSEEKPSETPRASLLERAAGRLDQAVPAKPAAPRPTVTPAAAAPAPAPRAPAPAASAAAAPAPQVQPQPQFATPETPVVHLPADDSNRISRRGVIDLAELRDLGYVVPDAPATATAEEFRIVKRQLLINAMARGENEIRNGNLILVCSAQPNEGKTFCATNLALSIASERDLTVLLVDADFAKPEILSTLGLEGGKGLIDVIADPTLDLSDCLIRTNIENLSVLPAGRQHNLTTELLASERMGDMVEEIAKRYSDRIVIFDSPPALASSAASVLAMHVGQVMFVVEAENTRETELRDGLSMMNGCEHVQILLNKVRYAGVGRRFGTYYGYGS</sequence>
<evidence type="ECO:0000256" key="4">
    <source>
        <dbReference type="ARBA" id="ARBA00022741"/>
    </source>
</evidence>
<keyword evidence="3" id="KW-0808">Transferase</keyword>
<dbReference type="CDD" id="cd05387">
    <property type="entry name" value="BY-kinase"/>
    <property type="match status" value="1"/>
</dbReference>
<dbReference type="PANTHER" id="PTHR32309">
    <property type="entry name" value="TYROSINE-PROTEIN KINASE"/>
    <property type="match status" value="1"/>
</dbReference>
<comment type="catalytic activity">
    <reaction evidence="8">
        <text>L-tyrosyl-[protein] + ATP = O-phospho-L-tyrosyl-[protein] + ADP + H(+)</text>
        <dbReference type="Rhea" id="RHEA:10596"/>
        <dbReference type="Rhea" id="RHEA-COMP:10136"/>
        <dbReference type="Rhea" id="RHEA-COMP:20101"/>
        <dbReference type="ChEBI" id="CHEBI:15378"/>
        <dbReference type="ChEBI" id="CHEBI:30616"/>
        <dbReference type="ChEBI" id="CHEBI:46858"/>
        <dbReference type="ChEBI" id="CHEBI:61978"/>
        <dbReference type="ChEBI" id="CHEBI:456216"/>
        <dbReference type="EC" id="2.7.10.2"/>
    </reaction>
</comment>
<evidence type="ECO:0000256" key="2">
    <source>
        <dbReference type="ARBA" id="ARBA00011903"/>
    </source>
</evidence>
<dbReference type="EMBL" id="RBWX01000007">
    <property type="protein sequence ID" value="RKS92096.1"/>
    <property type="molecule type" value="Genomic_DNA"/>
</dbReference>
<evidence type="ECO:0000259" key="10">
    <source>
        <dbReference type="Pfam" id="PF13614"/>
    </source>
</evidence>
<evidence type="ECO:0000256" key="8">
    <source>
        <dbReference type="ARBA" id="ARBA00051245"/>
    </source>
</evidence>
<dbReference type="InterPro" id="IPR025669">
    <property type="entry name" value="AAA_dom"/>
</dbReference>
<evidence type="ECO:0000313" key="14">
    <source>
        <dbReference type="Proteomes" id="UP000276029"/>
    </source>
</evidence>
<dbReference type="KEGG" id="smic:SmB9_27750"/>
<dbReference type="GO" id="GO:0004713">
    <property type="term" value="F:protein tyrosine kinase activity"/>
    <property type="evidence" value="ECO:0007669"/>
    <property type="project" value="UniProtKB-KW"/>
</dbReference>
<dbReference type="EC" id="2.7.10.2" evidence="2"/>
<dbReference type="InterPro" id="IPR005702">
    <property type="entry name" value="Wzc-like_C"/>
</dbReference>
<feature type="region of interest" description="Disordered" evidence="9">
    <location>
        <begin position="1"/>
        <end position="85"/>
    </location>
</feature>
<dbReference type="Proteomes" id="UP000275727">
    <property type="component" value="Chromosome"/>
</dbReference>
<keyword evidence="12" id="KW-0675">Receptor</keyword>
<dbReference type="EMBL" id="AP018711">
    <property type="protein sequence ID" value="BBE35117.1"/>
    <property type="molecule type" value="Genomic_DNA"/>
</dbReference>
<reference evidence="12 14" key="2">
    <citation type="submission" date="2018-10" db="EMBL/GenBank/DDBJ databases">
        <title>Genomic Encyclopedia of Type Strains, Phase IV (KMG-IV): sequencing the most valuable type-strain genomes for metagenomic binning, comparative biology and taxonomic classification.</title>
        <authorList>
            <person name="Goeker M."/>
        </authorList>
    </citation>
    <scope>NUCLEOTIDE SEQUENCE [LARGE SCALE GENOMIC DNA]</scope>
    <source>
        <strain evidence="12 14">DSM 19791</strain>
    </source>
</reference>
<proteinExistence type="inferred from homology"/>
<evidence type="ECO:0000313" key="13">
    <source>
        <dbReference type="Proteomes" id="UP000275727"/>
    </source>
</evidence>
<feature type="compositionally biased region" description="Basic and acidic residues" evidence="9">
    <location>
        <begin position="1"/>
        <end position="10"/>
    </location>
</feature>
<evidence type="ECO:0000256" key="7">
    <source>
        <dbReference type="ARBA" id="ARBA00023137"/>
    </source>
</evidence>
<feature type="domain" description="AAA" evidence="10">
    <location>
        <begin position="156"/>
        <end position="277"/>
    </location>
</feature>
<protein>
    <recommendedName>
        <fullName evidence="2">non-specific protein-tyrosine kinase</fullName>
        <ecNumber evidence="2">2.7.10.2</ecNumber>
    </recommendedName>
</protein>
<keyword evidence="7 12" id="KW-0829">Tyrosine-protein kinase</keyword>
<dbReference type="PANTHER" id="PTHR32309:SF13">
    <property type="entry name" value="FERRIC ENTEROBACTIN TRANSPORT PROTEIN FEPE"/>
    <property type="match status" value="1"/>
</dbReference>
<dbReference type="Gene3D" id="3.40.50.300">
    <property type="entry name" value="P-loop containing nucleotide triphosphate hydrolases"/>
    <property type="match status" value="1"/>
</dbReference>
<dbReference type="InterPro" id="IPR027417">
    <property type="entry name" value="P-loop_NTPase"/>
</dbReference>
<keyword evidence="5 12" id="KW-0418">Kinase</keyword>
<gene>
    <name evidence="12" type="ORF">DFR51_1672</name>
    <name evidence="11" type="ORF">SmB9_27750</name>
</gene>
<dbReference type="AlphaFoldDB" id="A0AAD1D846"/>
<evidence type="ECO:0000313" key="12">
    <source>
        <dbReference type="EMBL" id="RKS92096.1"/>
    </source>
</evidence>
<evidence type="ECO:0000256" key="6">
    <source>
        <dbReference type="ARBA" id="ARBA00022840"/>
    </source>
</evidence>
<accession>A0AAD1D846</accession>
<keyword evidence="6" id="KW-0067">ATP-binding</keyword>
<dbReference type="Pfam" id="PF13614">
    <property type="entry name" value="AAA_31"/>
    <property type="match status" value="1"/>
</dbReference>
<evidence type="ECO:0000256" key="9">
    <source>
        <dbReference type="SAM" id="MobiDB-lite"/>
    </source>
</evidence>
<dbReference type="SUPFAM" id="SSF52540">
    <property type="entry name" value="P-loop containing nucleoside triphosphate hydrolases"/>
    <property type="match status" value="1"/>
</dbReference>
<keyword evidence="14" id="KW-1185">Reference proteome</keyword>
<comment type="similarity">
    <text evidence="1">Belongs to the CpsD/CapB family.</text>
</comment>
<dbReference type="NCBIfam" id="TIGR03018">
    <property type="entry name" value="pepcterm_TyrKin"/>
    <property type="match status" value="1"/>
</dbReference>
<dbReference type="InterPro" id="IPR050445">
    <property type="entry name" value="Bact_polysacc_biosynth/exp"/>
</dbReference>
<evidence type="ECO:0000256" key="1">
    <source>
        <dbReference type="ARBA" id="ARBA00007316"/>
    </source>
</evidence>
<keyword evidence="4" id="KW-0547">Nucleotide-binding</keyword>
<feature type="compositionally biased region" description="Low complexity" evidence="9">
    <location>
        <begin position="54"/>
        <end position="76"/>
    </location>
</feature>
<reference evidence="11 13" key="1">
    <citation type="submission" date="2018-06" db="EMBL/GenBank/DDBJ databases">
        <title>Complete Genome Sequence of the Microcystin-Degrading Bacterium Sphingosinicella microcystinivorans Strain B-9.</title>
        <authorList>
            <person name="Jin H."/>
            <person name="Nishizawa T."/>
            <person name="Guo Y."/>
            <person name="Nishizawa A."/>
            <person name="Park H."/>
            <person name="Kato H."/>
            <person name="Tsuji K."/>
            <person name="Harada K."/>
        </authorList>
    </citation>
    <scope>NUCLEOTIDE SEQUENCE [LARGE SCALE GENOMIC DNA]</scope>
    <source>
        <strain evidence="11 13">B9</strain>
    </source>
</reference>
<organism evidence="11 13">
    <name type="scientific">Sphingosinicella microcystinivorans</name>
    <dbReference type="NCBI Taxonomy" id="335406"/>
    <lineage>
        <taxon>Bacteria</taxon>
        <taxon>Pseudomonadati</taxon>
        <taxon>Pseudomonadota</taxon>
        <taxon>Alphaproteobacteria</taxon>
        <taxon>Sphingomonadales</taxon>
        <taxon>Sphingosinicellaceae</taxon>
        <taxon>Sphingosinicella</taxon>
    </lineage>
</organism>
<feature type="compositionally biased region" description="Low complexity" evidence="9">
    <location>
        <begin position="26"/>
        <end position="46"/>
    </location>
</feature>
<evidence type="ECO:0000256" key="5">
    <source>
        <dbReference type="ARBA" id="ARBA00022777"/>
    </source>
</evidence>
<dbReference type="GO" id="GO:0005886">
    <property type="term" value="C:plasma membrane"/>
    <property type="evidence" value="ECO:0007669"/>
    <property type="project" value="TreeGrafter"/>
</dbReference>